<comment type="caution">
    <text evidence="2">The sequence shown here is derived from an EMBL/GenBank/DDBJ whole genome shotgun (WGS) entry which is preliminary data.</text>
</comment>
<keyword evidence="3" id="KW-1185">Reference proteome</keyword>
<organism evidence="2 3">
    <name type="scientific">Carnegiea gigantea</name>
    <dbReference type="NCBI Taxonomy" id="171969"/>
    <lineage>
        <taxon>Eukaryota</taxon>
        <taxon>Viridiplantae</taxon>
        <taxon>Streptophyta</taxon>
        <taxon>Embryophyta</taxon>
        <taxon>Tracheophyta</taxon>
        <taxon>Spermatophyta</taxon>
        <taxon>Magnoliopsida</taxon>
        <taxon>eudicotyledons</taxon>
        <taxon>Gunneridae</taxon>
        <taxon>Pentapetalae</taxon>
        <taxon>Caryophyllales</taxon>
        <taxon>Cactineae</taxon>
        <taxon>Cactaceae</taxon>
        <taxon>Cactoideae</taxon>
        <taxon>Echinocereeae</taxon>
        <taxon>Carnegiea</taxon>
    </lineage>
</organism>
<evidence type="ECO:0000256" key="1">
    <source>
        <dbReference type="SAM" id="MobiDB-lite"/>
    </source>
</evidence>
<dbReference type="Proteomes" id="UP001153076">
    <property type="component" value="Unassembled WGS sequence"/>
</dbReference>
<dbReference type="AlphaFoldDB" id="A0A9Q1JHU1"/>
<name>A0A9Q1JHU1_9CARY</name>
<proteinExistence type="predicted"/>
<dbReference type="EMBL" id="JAKOGI010001978">
    <property type="protein sequence ID" value="KAJ8423379.1"/>
    <property type="molecule type" value="Genomic_DNA"/>
</dbReference>
<protein>
    <submittedName>
        <fullName evidence="2">Uncharacterized protein</fullName>
    </submittedName>
</protein>
<evidence type="ECO:0000313" key="3">
    <source>
        <dbReference type="Proteomes" id="UP001153076"/>
    </source>
</evidence>
<feature type="compositionally biased region" description="Low complexity" evidence="1">
    <location>
        <begin position="110"/>
        <end position="120"/>
    </location>
</feature>
<sequence>MGAPGLPFLFLRTTASSTRTLIEGKRKKPLESLGSRRSSRLISMPWWSMTPLSWAWIHRRYILAVRWPPSMAPDPRDYAPITEVLEYRLARTNTTLWPKTIGELMAEGLSKGTSTSSSSPSKEESGHVSPRLRDLCGTKSSMASTSCDAPQEVVVVGNAFLEVAACSDLADNPGSHFPNPKVAYHLDQKELEKRYLFPLDYEVVLSVADTTTKASPADCITVYRAAFNYGMQVSPAWSDTKHL</sequence>
<evidence type="ECO:0000313" key="2">
    <source>
        <dbReference type="EMBL" id="KAJ8423379.1"/>
    </source>
</evidence>
<feature type="compositionally biased region" description="Basic and acidic residues" evidence="1">
    <location>
        <begin position="121"/>
        <end position="131"/>
    </location>
</feature>
<accession>A0A9Q1JHU1</accession>
<reference evidence="2" key="1">
    <citation type="submission" date="2022-04" db="EMBL/GenBank/DDBJ databases">
        <title>Carnegiea gigantea Genome sequencing and assembly v2.</title>
        <authorList>
            <person name="Copetti D."/>
            <person name="Sanderson M.J."/>
            <person name="Burquez A."/>
            <person name="Wojciechowski M.F."/>
        </authorList>
    </citation>
    <scope>NUCLEOTIDE SEQUENCE</scope>
    <source>
        <strain evidence="2">SGP5-SGP5p</strain>
        <tissue evidence="2">Aerial part</tissue>
    </source>
</reference>
<feature type="region of interest" description="Disordered" evidence="1">
    <location>
        <begin position="109"/>
        <end position="131"/>
    </location>
</feature>
<gene>
    <name evidence="2" type="ORF">Cgig2_034207</name>
</gene>